<evidence type="ECO:0000313" key="10">
    <source>
        <dbReference type="Proteomes" id="UP000548067"/>
    </source>
</evidence>
<evidence type="ECO:0000313" key="9">
    <source>
        <dbReference type="EMBL" id="NMR35693.1"/>
    </source>
</evidence>
<keyword evidence="3 7" id="KW-0479">Metal-binding</keyword>
<dbReference type="Gene3D" id="1.10.760.10">
    <property type="entry name" value="Cytochrome c-like domain"/>
    <property type="match status" value="2"/>
</dbReference>
<dbReference type="AlphaFoldDB" id="A0A848NDV5"/>
<dbReference type="InterPro" id="IPR036909">
    <property type="entry name" value="Cyt_c-like_dom_sf"/>
</dbReference>
<dbReference type="PANTHER" id="PTHR30600">
    <property type="entry name" value="CYTOCHROME C PEROXIDASE-RELATED"/>
    <property type="match status" value="1"/>
</dbReference>
<dbReference type="RefSeq" id="WP_169322209.1">
    <property type="nucleotide sequence ID" value="NZ_JABCJF010000010.1"/>
</dbReference>
<dbReference type="PROSITE" id="PS51007">
    <property type="entry name" value="CYTC"/>
    <property type="match status" value="1"/>
</dbReference>
<dbReference type="InterPro" id="IPR004852">
    <property type="entry name" value="Di-haem_cyt_c_peroxidsae"/>
</dbReference>
<dbReference type="GO" id="GO:0046872">
    <property type="term" value="F:metal ion binding"/>
    <property type="evidence" value="ECO:0007669"/>
    <property type="project" value="UniProtKB-KW"/>
</dbReference>
<keyword evidence="2 7" id="KW-0349">Heme</keyword>
<reference evidence="9 10" key="1">
    <citation type="submission" date="2020-04" db="EMBL/GenBank/DDBJ databases">
        <title>Genome analysis and antimicrobial resistance characteristics of Chryseobacterium aquaticum isolated from farmed salmonids.</title>
        <authorList>
            <person name="Saticioglu I.B."/>
            <person name="Duman M."/>
            <person name="Altun S."/>
        </authorList>
    </citation>
    <scope>NUCLEOTIDE SEQUENCE [LARGE SCALE GENOMIC DNA]</scope>
    <source>
        <strain evidence="9 10">C-174</strain>
    </source>
</reference>
<keyword evidence="4" id="KW-0732">Signal</keyword>
<dbReference type="EMBL" id="JABCJF010000010">
    <property type="protein sequence ID" value="NMR35693.1"/>
    <property type="molecule type" value="Genomic_DNA"/>
</dbReference>
<dbReference type="Pfam" id="PF03150">
    <property type="entry name" value="CCP_MauG"/>
    <property type="match status" value="1"/>
</dbReference>
<keyword evidence="9" id="KW-0575">Peroxidase</keyword>
<dbReference type="GO" id="GO:0020037">
    <property type="term" value="F:heme binding"/>
    <property type="evidence" value="ECO:0007669"/>
    <property type="project" value="InterPro"/>
</dbReference>
<evidence type="ECO:0000256" key="6">
    <source>
        <dbReference type="ARBA" id="ARBA00023004"/>
    </source>
</evidence>
<keyword evidence="5" id="KW-0560">Oxidoreductase</keyword>
<protein>
    <submittedName>
        <fullName evidence="9">Cytochrome C peroxidase</fullName>
    </submittedName>
</protein>
<evidence type="ECO:0000256" key="4">
    <source>
        <dbReference type="ARBA" id="ARBA00022729"/>
    </source>
</evidence>
<evidence type="ECO:0000256" key="2">
    <source>
        <dbReference type="ARBA" id="ARBA00022617"/>
    </source>
</evidence>
<dbReference type="GO" id="GO:0004130">
    <property type="term" value="F:cytochrome-c peroxidase activity"/>
    <property type="evidence" value="ECO:0007669"/>
    <property type="project" value="TreeGrafter"/>
</dbReference>
<comment type="subcellular location">
    <subcellularLocation>
        <location evidence="1">Cell envelope</location>
    </subcellularLocation>
</comment>
<evidence type="ECO:0000256" key="3">
    <source>
        <dbReference type="ARBA" id="ARBA00022723"/>
    </source>
</evidence>
<organism evidence="9 10">
    <name type="scientific">Chryseobacterium aquaticum</name>
    <dbReference type="NCBI Taxonomy" id="452084"/>
    <lineage>
        <taxon>Bacteria</taxon>
        <taxon>Pseudomonadati</taxon>
        <taxon>Bacteroidota</taxon>
        <taxon>Flavobacteriia</taxon>
        <taxon>Flavobacteriales</taxon>
        <taxon>Weeksellaceae</taxon>
        <taxon>Chryseobacterium group</taxon>
        <taxon>Chryseobacterium</taxon>
    </lineage>
</organism>
<dbReference type="SUPFAM" id="SSF46626">
    <property type="entry name" value="Cytochrome c"/>
    <property type="match status" value="2"/>
</dbReference>
<proteinExistence type="predicted"/>
<evidence type="ECO:0000256" key="1">
    <source>
        <dbReference type="ARBA" id="ARBA00004196"/>
    </source>
</evidence>
<dbReference type="GO" id="GO:0009055">
    <property type="term" value="F:electron transfer activity"/>
    <property type="evidence" value="ECO:0007669"/>
    <property type="project" value="InterPro"/>
</dbReference>
<accession>A0A848NDV5</accession>
<keyword evidence="6 7" id="KW-0408">Iron</keyword>
<feature type="domain" description="Cytochrome c" evidence="8">
    <location>
        <begin position="471"/>
        <end position="610"/>
    </location>
</feature>
<dbReference type="InterPro" id="IPR051395">
    <property type="entry name" value="Cytochrome_c_Peroxidase/MauG"/>
</dbReference>
<evidence type="ECO:0000259" key="8">
    <source>
        <dbReference type="PROSITE" id="PS51007"/>
    </source>
</evidence>
<name>A0A848NDV5_9FLAO</name>
<sequence>MKENVLLVLILSMIGFFSFKERRDTSYESLYNKNISLLVEEQEKLVQLIKSKKSIDSFSSEDVNNEIKQCRKRMKTVDFWIRYFDPINYKLINGPLPVEWETEVFEKFEKPYRREGAGFTLAQLYLNEENFNKDSLEILIQKSVIATKTYQSPEIKVNLKNPETFYFCNRLFLLNLATIYTTGFECPETENVILEMQEMLLGVKTIYETYNESFPKTSIPASYLQLYKKTTEFVENQPKDYTKFDHFVFIRDYINPLFALNQQQIGQYGFYSKNNLDFTLNDEVKSIFDKNLFFAQNIKGEFSSIKDPGTLRQIDSLGKLLFYDPLLSGNNERSCVSCHKSENFFTDNSIATALQYNGKNLLERNAPSLVNAPYNHLMMFDGKFLDLKQQGEAVITNPIEMGSTRKEVLEKVLSCPDYKNSFKKVLKKLPDHPKEVKFEHIVSALTTYFGKHSQYYSKFDNAMNKNKTLSEDEISGYNLYMGKAQCATCHFAPTFSGIKPPYIGNEFEVIGVPANKNFRSLSNDKGRYYVHPAKETLHAFRTTTLRNVEKTQPYMHNGAFDTLEEVIDFYNSGGGVGKKLNVPNQTLSSDSLKLSKKETNQLISFLKSLTEDVIFEKPPHNLPKSKRKEFNARKVGGSY</sequence>
<evidence type="ECO:0000256" key="5">
    <source>
        <dbReference type="ARBA" id="ARBA00023002"/>
    </source>
</evidence>
<dbReference type="PANTHER" id="PTHR30600:SF10">
    <property type="entry name" value="BLL6722 PROTEIN"/>
    <property type="match status" value="1"/>
</dbReference>
<evidence type="ECO:0000256" key="7">
    <source>
        <dbReference type="PROSITE-ProRule" id="PRU00433"/>
    </source>
</evidence>
<gene>
    <name evidence="9" type="ORF">HIO71_16060</name>
</gene>
<dbReference type="Proteomes" id="UP000548067">
    <property type="component" value="Unassembled WGS sequence"/>
</dbReference>
<dbReference type="InterPro" id="IPR009056">
    <property type="entry name" value="Cyt_c-like_dom"/>
</dbReference>
<comment type="caution">
    <text evidence="9">The sequence shown here is derived from an EMBL/GenBank/DDBJ whole genome shotgun (WGS) entry which is preliminary data.</text>
</comment>
<dbReference type="GO" id="GO:0030313">
    <property type="term" value="C:cell envelope"/>
    <property type="evidence" value="ECO:0007669"/>
    <property type="project" value="UniProtKB-SubCell"/>
</dbReference>